<sequence>MCIKWRQGAYSNICCWKSSGTMHFVGGLLGTYEFEGSYLFLSSYFITEKEINHHYKHVNNGFPTLS</sequence>
<evidence type="ECO:0000313" key="1">
    <source>
        <dbReference type="EMBL" id="QCD89544.1"/>
    </source>
</evidence>
<organism evidence="1 2">
    <name type="scientific">Vigna unguiculata</name>
    <name type="common">Cowpea</name>
    <dbReference type="NCBI Taxonomy" id="3917"/>
    <lineage>
        <taxon>Eukaryota</taxon>
        <taxon>Viridiplantae</taxon>
        <taxon>Streptophyta</taxon>
        <taxon>Embryophyta</taxon>
        <taxon>Tracheophyta</taxon>
        <taxon>Spermatophyta</taxon>
        <taxon>Magnoliopsida</taxon>
        <taxon>eudicotyledons</taxon>
        <taxon>Gunneridae</taxon>
        <taxon>Pentapetalae</taxon>
        <taxon>rosids</taxon>
        <taxon>fabids</taxon>
        <taxon>Fabales</taxon>
        <taxon>Fabaceae</taxon>
        <taxon>Papilionoideae</taxon>
        <taxon>50 kb inversion clade</taxon>
        <taxon>NPAAA clade</taxon>
        <taxon>indigoferoid/millettioid clade</taxon>
        <taxon>Phaseoleae</taxon>
        <taxon>Vigna</taxon>
    </lineage>
</organism>
<keyword evidence="2" id="KW-1185">Reference proteome</keyword>
<protein>
    <submittedName>
        <fullName evidence="1">Uncharacterized protein</fullName>
    </submittedName>
</protein>
<dbReference type="AlphaFoldDB" id="A0A4D6LNE1"/>
<dbReference type="Proteomes" id="UP000501690">
    <property type="component" value="Linkage Group LG4"/>
</dbReference>
<gene>
    <name evidence="1" type="ORF">DEO72_LG4g490</name>
</gene>
<evidence type="ECO:0000313" key="2">
    <source>
        <dbReference type="Proteomes" id="UP000501690"/>
    </source>
</evidence>
<reference evidence="1 2" key="1">
    <citation type="submission" date="2019-04" db="EMBL/GenBank/DDBJ databases">
        <title>An improved genome assembly and genetic linkage map for asparagus bean, Vigna unguiculata ssp. sesquipedialis.</title>
        <authorList>
            <person name="Xia Q."/>
            <person name="Zhang R."/>
            <person name="Dong Y."/>
        </authorList>
    </citation>
    <scope>NUCLEOTIDE SEQUENCE [LARGE SCALE GENOMIC DNA]</scope>
    <source>
        <tissue evidence="1">Leaf</tissue>
    </source>
</reference>
<proteinExistence type="predicted"/>
<name>A0A4D6LNE1_VIGUN</name>
<accession>A0A4D6LNE1</accession>
<dbReference type="EMBL" id="CP039348">
    <property type="protein sequence ID" value="QCD89544.1"/>
    <property type="molecule type" value="Genomic_DNA"/>
</dbReference>